<dbReference type="EMBL" id="GL629765">
    <property type="protein sequence ID" value="EFX04047.1"/>
    <property type="molecule type" value="Genomic_DNA"/>
</dbReference>
<sequence length="189" mass="20047">MQTTLLSLLALSAGALAAPAASTSALTCSQKSEGFAWYITRFQYSGSEVFTTPSHQNDNGQVSFNISNPALVPGQASSGCSARSSQIPDYFYGDIVYDCIDPRNDAYTNTTFKYNAPSGLLSIMQTWTCSDAKDPAVFTASGSVNLTLSCGESTYNNNNWTIGQTYSSTTQVCVSPDTPAMAFQISAVA</sequence>
<name>F0XE28_GROCL</name>
<dbReference type="eggNOG" id="ENOG502T4N2">
    <property type="taxonomic scope" value="Eukaryota"/>
</dbReference>
<dbReference type="AlphaFoldDB" id="F0XE28"/>
<keyword evidence="4" id="KW-1015">Disulfide bond</keyword>
<keyword evidence="2" id="KW-0964">Secreted</keyword>
<evidence type="ECO:0000313" key="8">
    <source>
        <dbReference type="Proteomes" id="UP000007796"/>
    </source>
</evidence>
<dbReference type="InParanoid" id="F0XE28"/>
<reference evidence="7 8" key="1">
    <citation type="journal article" date="2011" name="Proc. Natl. Acad. Sci. U.S.A.">
        <title>Genome and transcriptome analyses of the mountain pine beetle-fungal symbiont Grosmannia clavigera, a lodgepole pine pathogen.</title>
        <authorList>
            <person name="DiGuistini S."/>
            <person name="Wang Y."/>
            <person name="Liao N.Y."/>
            <person name="Taylor G."/>
            <person name="Tanguay P."/>
            <person name="Feau N."/>
            <person name="Henrissat B."/>
            <person name="Chan S.K."/>
            <person name="Hesse-Orce U."/>
            <person name="Alamouti S.M."/>
            <person name="Tsui C.K.M."/>
            <person name="Docking R.T."/>
            <person name="Levasseur A."/>
            <person name="Haridas S."/>
            <person name="Robertson G."/>
            <person name="Birol I."/>
            <person name="Holt R.A."/>
            <person name="Marra M.A."/>
            <person name="Hamelin R.C."/>
            <person name="Hirst M."/>
            <person name="Jones S.J.M."/>
            <person name="Bohlmann J."/>
            <person name="Breuil C."/>
        </authorList>
    </citation>
    <scope>NUCLEOTIDE SEQUENCE [LARGE SCALE GENOMIC DNA]</scope>
    <source>
        <strain evidence="8">kw1407 / UAMH 11150</strain>
    </source>
</reference>
<organism evidence="8">
    <name type="scientific">Grosmannia clavigera (strain kw1407 / UAMH 11150)</name>
    <name type="common">Blue stain fungus</name>
    <name type="synonym">Graphiocladiella clavigera</name>
    <dbReference type="NCBI Taxonomy" id="655863"/>
    <lineage>
        <taxon>Eukaryota</taxon>
        <taxon>Fungi</taxon>
        <taxon>Dikarya</taxon>
        <taxon>Ascomycota</taxon>
        <taxon>Pezizomycotina</taxon>
        <taxon>Sordariomycetes</taxon>
        <taxon>Sordariomycetidae</taxon>
        <taxon>Ophiostomatales</taxon>
        <taxon>Ophiostomataceae</taxon>
        <taxon>Leptographium</taxon>
    </lineage>
</organism>
<comment type="subcellular location">
    <subcellularLocation>
        <location evidence="1">Secreted</location>
    </subcellularLocation>
</comment>
<evidence type="ECO:0000313" key="7">
    <source>
        <dbReference type="EMBL" id="EFX04047.1"/>
    </source>
</evidence>
<dbReference type="InterPro" id="IPR032382">
    <property type="entry name" value="AltA1"/>
</dbReference>
<dbReference type="GO" id="GO:0005576">
    <property type="term" value="C:extracellular region"/>
    <property type="evidence" value="ECO:0007669"/>
    <property type="project" value="UniProtKB-SubCell"/>
</dbReference>
<proteinExistence type="predicted"/>
<evidence type="ECO:0000256" key="4">
    <source>
        <dbReference type="ARBA" id="ARBA00023157"/>
    </source>
</evidence>
<keyword evidence="8" id="KW-1185">Reference proteome</keyword>
<protein>
    <recommendedName>
        <fullName evidence="6">AA1-like domain-containing protein</fullName>
    </recommendedName>
</protein>
<dbReference type="GeneID" id="25982113"/>
<dbReference type="Pfam" id="PF16541">
    <property type="entry name" value="AltA1"/>
    <property type="match status" value="1"/>
</dbReference>
<feature type="signal peptide" evidence="5">
    <location>
        <begin position="1"/>
        <end position="17"/>
    </location>
</feature>
<dbReference type="RefSeq" id="XP_014173529.1">
    <property type="nucleotide sequence ID" value="XM_014318054.1"/>
</dbReference>
<dbReference type="OrthoDB" id="3539798at2759"/>
<evidence type="ECO:0000256" key="1">
    <source>
        <dbReference type="ARBA" id="ARBA00004613"/>
    </source>
</evidence>
<keyword evidence="3 5" id="KW-0732">Signal</keyword>
<feature type="chain" id="PRO_5003263876" description="AA1-like domain-containing protein" evidence="5">
    <location>
        <begin position="18"/>
        <end position="189"/>
    </location>
</feature>
<evidence type="ECO:0000256" key="3">
    <source>
        <dbReference type="ARBA" id="ARBA00022729"/>
    </source>
</evidence>
<gene>
    <name evidence="7" type="ORF">CMQ_975</name>
</gene>
<evidence type="ECO:0000256" key="2">
    <source>
        <dbReference type="ARBA" id="ARBA00022525"/>
    </source>
</evidence>
<dbReference type="HOGENOM" id="CLU_097613_0_0_1"/>
<accession>F0XE28</accession>
<feature type="domain" description="AA1-like" evidence="6">
    <location>
        <begin position="39"/>
        <end position="173"/>
    </location>
</feature>
<dbReference type="Proteomes" id="UP000007796">
    <property type="component" value="Unassembled WGS sequence"/>
</dbReference>
<evidence type="ECO:0000256" key="5">
    <source>
        <dbReference type="SAM" id="SignalP"/>
    </source>
</evidence>
<evidence type="ECO:0000259" key="6">
    <source>
        <dbReference type="Pfam" id="PF16541"/>
    </source>
</evidence>